<feature type="transmembrane region" description="Helical" evidence="7">
    <location>
        <begin position="141"/>
        <end position="161"/>
    </location>
</feature>
<keyword evidence="2 7" id="KW-0813">Transport</keyword>
<evidence type="ECO:0000259" key="9">
    <source>
        <dbReference type="PROSITE" id="PS50928"/>
    </source>
</evidence>
<comment type="subcellular location">
    <subcellularLocation>
        <location evidence="1 7">Cell membrane</location>
        <topology evidence="1 7">Multi-pass membrane protein</topology>
    </subcellularLocation>
</comment>
<evidence type="ECO:0000256" key="1">
    <source>
        <dbReference type="ARBA" id="ARBA00004651"/>
    </source>
</evidence>
<dbReference type="GO" id="GO:0005886">
    <property type="term" value="C:plasma membrane"/>
    <property type="evidence" value="ECO:0007669"/>
    <property type="project" value="UniProtKB-SubCell"/>
</dbReference>
<dbReference type="STRING" id="58114.SAMN05216270_10844"/>
<dbReference type="EMBL" id="FNAD01000008">
    <property type="protein sequence ID" value="SDD83523.1"/>
    <property type="molecule type" value="Genomic_DNA"/>
</dbReference>
<feature type="transmembrane region" description="Helical" evidence="7">
    <location>
        <begin position="43"/>
        <end position="71"/>
    </location>
</feature>
<dbReference type="OrthoDB" id="9804439at2"/>
<dbReference type="CDD" id="cd06261">
    <property type="entry name" value="TM_PBP2"/>
    <property type="match status" value="1"/>
</dbReference>
<proteinExistence type="inferred from homology"/>
<dbReference type="Gene3D" id="1.10.3720.10">
    <property type="entry name" value="MetI-like"/>
    <property type="match status" value="1"/>
</dbReference>
<dbReference type="Proteomes" id="UP000198949">
    <property type="component" value="Unassembled WGS sequence"/>
</dbReference>
<dbReference type="PROSITE" id="PS50928">
    <property type="entry name" value="ABC_TM1"/>
    <property type="match status" value="1"/>
</dbReference>
<evidence type="ECO:0000256" key="5">
    <source>
        <dbReference type="ARBA" id="ARBA00022989"/>
    </source>
</evidence>
<feature type="compositionally biased region" description="Low complexity" evidence="8">
    <location>
        <begin position="10"/>
        <end position="29"/>
    </location>
</feature>
<dbReference type="PANTHER" id="PTHR30193">
    <property type="entry name" value="ABC TRANSPORTER PERMEASE PROTEIN"/>
    <property type="match status" value="1"/>
</dbReference>
<comment type="similarity">
    <text evidence="7">Belongs to the binding-protein-dependent transport system permease family.</text>
</comment>
<feature type="region of interest" description="Disordered" evidence="8">
    <location>
        <begin position="1"/>
        <end position="41"/>
    </location>
</feature>
<evidence type="ECO:0000256" key="7">
    <source>
        <dbReference type="RuleBase" id="RU363032"/>
    </source>
</evidence>
<dbReference type="RefSeq" id="WP_091036166.1">
    <property type="nucleotide sequence ID" value="NZ_FNAD01000008.1"/>
</dbReference>
<organism evidence="10 11">
    <name type="scientific">Glycomyces harbinensis</name>
    <dbReference type="NCBI Taxonomy" id="58114"/>
    <lineage>
        <taxon>Bacteria</taxon>
        <taxon>Bacillati</taxon>
        <taxon>Actinomycetota</taxon>
        <taxon>Actinomycetes</taxon>
        <taxon>Glycomycetales</taxon>
        <taxon>Glycomycetaceae</taxon>
        <taxon>Glycomyces</taxon>
    </lineage>
</organism>
<evidence type="ECO:0000256" key="6">
    <source>
        <dbReference type="ARBA" id="ARBA00023136"/>
    </source>
</evidence>
<dbReference type="SUPFAM" id="SSF160964">
    <property type="entry name" value="MalF N-terminal region-like"/>
    <property type="match status" value="1"/>
</dbReference>
<keyword evidence="10" id="KW-0762">Sugar transport</keyword>
<evidence type="ECO:0000313" key="11">
    <source>
        <dbReference type="Proteomes" id="UP000198949"/>
    </source>
</evidence>
<gene>
    <name evidence="10" type="ORF">SAMN05216270_10844</name>
</gene>
<dbReference type="PANTHER" id="PTHR30193:SF37">
    <property type="entry name" value="INNER MEMBRANE ABC TRANSPORTER PERMEASE PROTEIN YCJO"/>
    <property type="match status" value="1"/>
</dbReference>
<feature type="domain" description="ABC transmembrane type-1" evidence="9">
    <location>
        <begin position="104"/>
        <end position="318"/>
    </location>
</feature>
<evidence type="ECO:0000313" key="10">
    <source>
        <dbReference type="EMBL" id="SDD83523.1"/>
    </source>
</evidence>
<dbReference type="InterPro" id="IPR035906">
    <property type="entry name" value="MetI-like_sf"/>
</dbReference>
<feature type="transmembrane region" description="Helical" evidence="7">
    <location>
        <begin position="192"/>
        <end position="214"/>
    </location>
</feature>
<keyword evidence="11" id="KW-1185">Reference proteome</keyword>
<feature type="transmembrane region" description="Helical" evidence="7">
    <location>
        <begin position="297"/>
        <end position="317"/>
    </location>
</feature>
<dbReference type="SUPFAM" id="SSF161098">
    <property type="entry name" value="MetI-like"/>
    <property type="match status" value="1"/>
</dbReference>
<feature type="transmembrane region" description="Helical" evidence="7">
    <location>
        <begin position="108"/>
        <end position="129"/>
    </location>
</feature>
<reference evidence="11" key="1">
    <citation type="submission" date="2016-10" db="EMBL/GenBank/DDBJ databases">
        <authorList>
            <person name="Varghese N."/>
            <person name="Submissions S."/>
        </authorList>
    </citation>
    <scope>NUCLEOTIDE SEQUENCE [LARGE SCALE GENOMIC DNA]</scope>
    <source>
        <strain evidence="11">CGMCC 4.3516</strain>
    </source>
</reference>
<evidence type="ECO:0000256" key="3">
    <source>
        <dbReference type="ARBA" id="ARBA00022475"/>
    </source>
</evidence>
<dbReference type="Pfam" id="PF00528">
    <property type="entry name" value="BPD_transp_1"/>
    <property type="match status" value="1"/>
</dbReference>
<keyword evidence="5 7" id="KW-1133">Transmembrane helix</keyword>
<dbReference type="AlphaFoldDB" id="A0A1G6Y0Q1"/>
<keyword evidence="3" id="KW-1003">Cell membrane</keyword>
<evidence type="ECO:0000256" key="8">
    <source>
        <dbReference type="SAM" id="MobiDB-lite"/>
    </source>
</evidence>
<accession>A0A1G6Y0Q1</accession>
<evidence type="ECO:0000256" key="4">
    <source>
        <dbReference type="ARBA" id="ARBA00022692"/>
    </source>
</evidence>
<dbReference type="GO" id="GO:0055085">
    <property type="term" value="P:transmembrane transport"/>
    <property type="evidence" value="ECO:0007669"/>
    <property type="project" value="InterPro"/>
</dbReference>
<evidence type="ECO:0000256" key="2">
    <source>
        <dbReference type="ARBA" id="ARBA00022448"/>
    </source>
</evidence>
<sequence length="326" mass="34975">MPIPVSSRSAPPAGAGRPAAAPARPAPAAARRRRSHSRTEQRAGAAFAAPGVVLLLVFVIGPAVVSLVLAFTNARLVSPTPPEFIGLDNFERAFTEDAAFHRSLLNTFVFAAVVVPLQGGLGLVLALLVNQRLAGRNIFRTVYFLPVITSMVVVSLLWRFLYQEDGLVNSGLSMITGGAWAGQAWLANPSTAMGAIVVMSVWQGVGFHMIIWLAGLQTIPEEVYEAGALDGTTPWQRFRHLTLPLLKPTFVFVLITITIAAMSLFVQVNIMTGGGPVGSTSTLVLQIVQKGFQQQQMGYGAALSLVFFCVVLALALVQRRLTRDRD</sequence>
<keyword evidence="4 7" id="KW-0812">Transmembrane</keyword>
<feature type="transmembrane region" description="Helical" evidence="7">
    <location>
        <begin position="245"/>
        <end position="266"/>
    </location>
</feature>
<dbReference type="InterPro" id="IPR051393">
    <property type="entry name" value="ABC_transporter_permease"/>
</dbReference>
<dbReference type="InterPro" id="IPR000515">
    <property type="entry name" value="MetI-like"/>
</dbReference>
<name>A0A1G6Y0Q1_9ACTN</name>
<protein>
    <submittedName>
        <fullName evidence="10">Multiple sugar transport system permease protein/raffinose/stachyose/melibiose transport system permease protein</fullName>
    </submittedName>
</protein>
<keyword evidence="6 7" id="KW-0472">Membrane</keyword>